<accession>M2NA54</accession>
<dbReference type="GO" id="GO:0050584">
    <property type="term" value="F:linoleate 11-lipoxygenase activity"/>
    <property type="evidence" value="ECO:0007669"/>
    <property type="project" value="UniProtKB-ARBA"/>
</dbReference>
<gene>
    <name evidence="6" type="ORF">BAUCODRAFT_61447</name>
</gene>
<dbReference type="GeneID" id="19115917"/>
<dbReference type="GO" id="GO:0043651">
    <property type="term" value="P:linoleic acid metabolic process"/>
    <property type="evidence" value="ECO:0007669"/>
    <property type="project" value="UniProtKB-ARBA"/>
</dbReference>
<dbReference type="EMBL" id="KB445550">
    <property type="protein sequence ID" value="EMD01099.1"/>
    <property type="molecule type" value="Genomic_DNA"/>
</dbReference>
<dbReference type="STRING" id="717646.M2NA54"/>
<dbReference type="OMA" id="RYSFIKT"/>
<dbReference type="InterPro" id="IPR000907">
    <property type="entry name" value="LipOase"/>
</dbReference>
<dbReference type="RefSeq" id="XP_007672283.1">
    <property type="nucleotide sequence ID" value="XM_007674093.1"/>
</dbReference>
<keyword evidence="2" id="KW-0479">Metal-binding</keyword>
<dbReference type="InterPro" id="IPR013819">
    <property type="entry name" value="LipOase_C"/>
</dbReference>
<dbReference type="GO" id="GO:0034440">
    <property type="term" value="P:lipid oxidation"/>
    <property type="evidence" value="ECO:0007669"/>
    <property type="project" value="InterPro"/>
</dbReference>
<dbReference type="AlphaFoldDB" id="M2NA54"/>
<dbReference type="PANTHER" id="PTHR11771">
    <property type="entry name" value="LIPOXYGENASE"/>
    <property type="match status" value="1"/>
</dbReference>
<dbReference type="PROSITE" id="PS51393">
    <property type="entry name" value="LIPOXYGENASE_3"/>
    <property type="match status" value="1"/>
</dbReference>
<evidence type="ECO:0000256" key="2">
    <source>
        <dbReference type="ARBA" id="ARBA00022723"/>
    </source>
</evidence>
<dbReference type="Gene3D" id="3.10.450.60">
    <property type="match status" value="1"/>
</dbReference>
<dbReference type="eggNOG" id="ENOG502QQSP">
    <property type="taxonomic scope" value="Eukaryota"/>
</dbReference>
<name>M2NA54_BAUPA</name>
<feature type="domain" description="Lipoxygenase" evidence="5">
    <location>
        <begin position="57"/>
        <end position="621"/>
    </location>
</feature>
<evidence type="ECO:0000313" key="7">
    <source>
        <dbReference type="Proteomes" id="UP000011761"/>
    </source>
</evidence>
<dbReference type="Gene3D" id="1.20.245.10">
    <property type="entry name" value="Lipoxygenase-1, Domain 5"/>
    <property type="match status" value="1"/>
</dbReference>
<evidence type="ECO:0000256" key="1">
    <source>
        <dbReference type="ARBA" id="ARBA00021175"/>
    </source>
</evidence>
<keyword evidence="3" id="KW-0223">Dioxygenase</keyword>
<dbReference type="InterPro" id="IPR036226">
    <property type="entry name" value="LipOase_C_sf"/>
</dbReference>
<proteinExistence type="predicted"/>
<evidence type="ECO:0000256" key="3">
    <source>
        <dbReference type="ARBA" id="ARBA00022964"/>
    </source>
</evidence>
<sequence length="621" mass="68017">MCLVLTLTLGCDGAAVLPRQSIASTAGTGAQSIVSLWKSVSNPLPSSSGTVPDLTVTGNYYTTPKSPNPLLRSTGILAKRLTFLYGTPLAGGPYFPTGVLGFEKVAADVAYIEATEFPPVLAGTLLDDTQATADYSKYNDLETVADYTKLYSNECRNQLPSGPAPGAETNYTEDLFFSMERLSNSPYQVRRLNPTSDTLAFTIADNIAQNLTGRTLNQLFQAGRLFYADYRDQGELTRTDRYAAACDAYFYIDPSSAKFLPLAIRSNYGANLIYTPADDAADWILAKIVFNVNDFWFAQWNHLAATHEVVQIAYMAAIRTLSEEHPVQAMLNRLMFEVFAVQPLAQTVLFDPGAAVDLTFAYTGQAAQDYSTDYYQNKGSGRFVDNYFQTDLQRRGLINCTYGPALSHFPFYEDGTVIWNAINTFMTSFVQSYYSSDSAVDADSELQAWAKEANGPAEAIDFPTSISSRSTLIATLTHFAHLVSISHHTVNTNELLSLSSTLPFHPTALYAPLPTIKGNTSVVDFLPPFDKVLEQLTLTALFARPQFVGTNRTLMHMFDDQAMLGKMNAQTRSAASAFMSSMQAFSSQVSGRTFGSDGLSQGMPFIWQALDPNVAPFSLTT</sequence>
<dbReference type="KEGG" id="bcom:BAUCODRAFT_61447"/>
<protein>
    <recommendedName>
        <fullName evidence="1">Manganese lipoxygenase</fullName>
    </recommendedName>
</protein>
<dbReference type="GO" id="GO:0046872">
    <property type="term" value="F:metal ion binding"/>
    <property type="evidence" value="ECO:0007669"/>
    <property type="project" value="UniProtKB-KW"/>
</dbReference>
<evidence type="ECO:0000313" key="6">
    <source>
        <dbReference type="EMBL" id="EMD01099.1"/>
    </source>
</evidence>
<reference evidence="6 7" key="1">
    <citation type="journal article" date="2012" name="PLoS Pathog.">
        <title>Diverse lifestyles and strategies of plant pathogenesis encoded in the genomes of eighteen Dothideomycetes fungi.</title>
        <authorList>
            <person name="Ohm R.A."/>
            <person name="Feau N."/>
            <person name="Henrissat B."/>
            <person name="Schoch C.L."/>
            <person name="Horwitz B.A."/>
            <person name="Barry K.W."/>
            <person name="Condon B.J."/>
            <person name="Copeland A.C."/>
            <person name="Dhillon B."/>
            <person name="Glaser F."/>
            <person name="Hesse C.N."/>
            <person name="Kosti I."/>
            <person name="LaButti K."/>
            <person name="Lindquist E.A."/>
            <person name="Lucas S."/>
            <person name="Salamov A.A."/>
            <person name="Bradshaw R.E."/>
            <person name="Ciuffetti L."/>
            <person name="Hamelin R.C."/>
            <person name="Kema G.H.J."/>
            <person name="Lawrence C."/>
            <person name="Scott J.A."/>
            <person name="Spatafora J.W."/>
            <person name="Turgeon B.G."/>
            <person name="de Wit P.J.G.M."/>
            <person name="Zhong S."/>
            <person name="Goodwin S.B."/>
            <person name="Grigoriev I.V."/>
        </authorList>
    </citation>
    <scope>NUCLEOTIDE SEQUENCE [LARGE SCALE GENOMIC DNA]</scope>
    <source>
        <strain evidence="6 7">UAMH 10762</strain>
    </source>
</reference>
<keyword evidence="4" id="KW-0560">Oxidoreductase</keyword>
<organism evidence="6 7">
    <name type="scientific">Baudoinia panamericana (strain UAMH 10762)</name>
    <name type="common">Angels' share fungus</name>
    <name type="synonym">Baudoinia compniacensis (strain UAMH 10762)</name>
    <dbReference type="NCBI Taxonomy" id="717646"/>
    <lineage>
        <taxon>Eukaryota</taxon>
        <taxon>Fungi</taxon>
        <taxon>Dikarya</taxon>
        <taxon>Ascomycota</taxon>
        <taxon>Pezizomycotina</taxon>
        <taxon>Dothideomycetes</taxon>
        <taxon>Dothideomycetidae</taxon>
        <taxon>Mycosphaerellales</taxon>
        <taxon>Teratosphaeriaceae</taxon>
        <taxon>Baudoinia</taxon>
    </lineage>
</organism>
<dbReference type="OrthoDB" id="407298at2759"/>
<evidence type="ECO:0000259" key="5">
    <source>
        <dbReference type="PROSITE" id="PS51393"/>
    </source>
</evidence>
<evidence type="ECO:0000256" key="4">
    <source>
        <dbReference type="ARBA" id="ARBA00023002"/>
    </source>
</evidence>
<dbReference type="Proteomes" id="UP000011761">
    <property type="component" value="Unassembled WGS sequence"/>
</dbReference>
<dbReference type="Pfam" id="PF00305">
    <property type="entry name" value="Lipoxygenase"/>
    <property type="match status" value="1"/>
</dbReference>
<keyword evidence="7" id="KW-1185">Reference proteome</keyword>
<dbReference type="HOGENOM" id="CLU_004282_4_0_1"/>
<dbReference type="SUPFAM" id="SSF48484">
    <property type="entry name" value="Lipoxigenase"/>
    <property type="match status" value="1"/>
</dbReference>